<dbReference type="SUPFAM" id="SSF100950">
    <property type="entry name" value="NagB/RpiA/CoA transferase-like"/>
    <property type="match status" value="1"/>
</dbReference>
<dbReference type="AlphaFoldDB" id="A0A4R6BJJ9"/>
<dbReference type="InterPro" id="IPR004547">
    <property type="entry name" value="Glucosamine6P_isomerase"/>
</dbReference>
<name>A0A4R6BJJ9_9STAP</name>
<dbReference type="Pfam" id="PF01182">
    <property type="entry name" value="Glucosamine_iso"/>
    <property type="match status" value="1"/>
</dbReference>
<evidence type="ECO:0000259" key="3">
    <source>
        <dbReference type="Pfam" id="PF01182"/>
    </source>
</evidence>
<reference evidence="4 5" key="1">
    <citation type="submission" date="2019-01" db="EMBL/GenBank/DDBJ databases">
        <title>Draft genome sequences of the type strains of six Macrococcus species.</title>
        <authorList>
            <person name="Mazhar S."/>
            <person name="Altermann E."/>
            <person name="Hill C."/>
            <person name="Mcauliffe O."/>
        </authorList>
    </citation>
    <scope>NUCLEOTIDE SEQUENCE [LARGE SCALE GENOMIC DNA]</scope>
    <source>
        <strain evidence="4 5">CCM4809</strain>
    </source>
</reference>
<dbReference type="Gene3D" id="3.40.50.1360">
    <property type="match status" value="1"/>
</dbReference>
<dbReference type="RefSeq" id="WP_133429895.1">
    <property type="nucleotide sequence ID" value="NZ_BMCC01000003.1"/>
</dbReference>
<evidence type="ECO:0000313" key="5">
    <source>
        <dbReference type="Proteomes" id="UP000295328"/>
    </source>
</evidence>
<organism evidence="4 5">
    <name type="scientific">Macrococcus hajekii</name>
    <dbReference type="NCBI Taxonomy" id="198482"/>
    <lineage>
        <taxon>Bacteria</taxon>
        <taxon>Bacillati</taxon>
        <taxon>Bacillota</taxon>
        <taxon>Bacilli</taxon>
        <taxon>Bacillales</taxon>
        <taxon>Staphylococcaceae</taxon>
        <taxon>Macrococcus</taxon>
    </lineage>
</organism>
<dbReference type="PANTHER" id="PTHR11280">
    <property type="entry name" value="GLUCOSAMINE-6-PHOSPHATE ISOMERASE"/>
    <property type="match status" value="1"/>
</dbReference>
<dbReference type="GO" id="GO:0006046">
    <property type="term" value="P:N-acetylglucosamine catabolic process"/>
    <property type="evidence" value="ECO:0007669"/>
    <property type="project" value="TreeGrafter"/>
</dbReference>
<dbReference type="PANTHER" id="PTHR11280:SF5">
    <property type="entry name" value="GLUCOSAMINE-6-PHOSPHATE ISOMERASE"/>
    <property type="match status" value="1"/>
</dbReference>
<dbReference type="OrthoDB" id="9791139at2"/>
<dbReference type="GO" id="GO:0042802">
    <property type="term" value="F:identical protein binding"/>
    <property type="evidence" value="ECO:0007669"/>
    <property type="project" value="TreeGrafter"/>
</dbReference>
<sequence length="248" mass="28194">MKFMNLGSRELASHYVAVELFKTIQFNGDPLLGLATGGTMEEMYEQLSSLINHHHTDISRLETFNLDEYFNIDANDPNSYRSYMKQQFFDKVGLTEAQYHLPDNDSVDVEADNMHYEAMIRQKGPFDIQLLGIGINGHIGFNEPGTPFDSQTRIVELTEETIEANARFFERKEDVPVQAVSMGIETIKYSNRIIMLALGKKKAPIMAKLYHMTESDIQVPASSLLDHPHVEVIMDAEAAHLIDFNSYK</sequence>
<evidence type="ECO:0000313" key="4">
    <source>
        <dbReference type="EMBL" id="TDM01882.1"/>
    </source>
</evidence>
<dbReference type="GO" id="GO:0005737">
    <property type="term" value="C:cytoplasm"/>
    <property type="evidence" value="ECO:0007669"/>
    <property type="project" value="TreeGrafter"/>
</dbReference>
<comment type="caution">
    <text evidence="4">The sequence shown here is derived from an EMBL/GenBank/DDBJ whole genome shotgun (WGS) entry which is preliminary data.</text>
</comment>
<keyword evidence="1" id="KW-0378">Hydrolase</keyword>
<dbReference type="InterPro" id="IPR006148">
    <property type="entry name" value="Glc/Gal-6P_isomerase"/>
</dbReference>
<keyword evidence="2" id="KW-0119">Carbohydrate metabolism</keyword>
<dbReference type="CDD" id="cd01399">
    <property type="entry name" value="GlcN6P_deaminase"/>
    <property type="match status" value="1"/>
</dbReference>
<dbReference type="GO" id="GO:0005975">
    <property type="term" value="P:carbohydrate metabolic process"/>
    <property type="evidence" value="ECO:0007669"/>
    <property type="project" value="InterPro"/>
</dbReference>
<dbReference type="Proteomes" id="UP000295328">
    <property type="component" value="Unassembled WGS sequence"/>
</dbReference>
<dbReference type="InterPro" id="IPR037171">
    <property type="entry name" value="NagB/RpiA_transferase-like"/>
</dbReference>
<dbReference type="EMBL" id="SCWE01000002">
    <property type="protein sequence ID" value="TDM01882.1"/>
    <property type="molecule type" value="Genomic_DNA"/>
</dbReference>
<dbReference type="GO" id="GO:0006043">
    <property type="term" value="P:glucosamine catabolic process"/>
    <property type="evidence" value="ECO:0007669"/>
    <property type="project" value="TreeGrafter"/>
</dbReference>
<dbReference type="GO" id="GO:0019262">
    <property type="term" value="P:N-acetylneuraminate catabolic process"/>
    <property type="evidence" value="ECO:0007669"/>
    <property type="project" value="TreeGrafter"/>
</dbReference>
<keyword evidence="5" id="KW-1185">Reference proteome</keyword>
<evidence type="ECO:0000256" key="1">
    <source>
        <dbReference type="ARBA" id="ARBA00022801"/>
    </source>
</evidence>
<dbReference type="GO" id="GO:0004342">
    <property type="term" value="F:glucosamine-6-phosphate deaminase activity"/>
    <property type="evidence" value="ECO:0007669"/>
    <property type="project" value="InterPro"/>
</dbReference>
<proteinExistence type="predicted"/>
<protein>
    <submittedName>
        <fullName evidence="4">Glucosamine-6-phosphate deaminase</fullName>
    </submittedName>
</protein>
<gene>
    <name evidence="4" type="ORF">ERX37_06635</name>
</gene>
<accession>A0A4R6BJJ9</accession>
<evidence type="ECO:0000256" key="2">
    <source>
        <dbReference type="ARBA" id="ARBA00023277"/>
    </source>
</evidence>
<feature type="domain" description="Glucosamine/galactosamine-6-phosphate isomerase" evidence="3">
    <location>
        <begin position="14"/>
        <end position="224"/>
    </location>
</feature>